<dbReference type="EMBL" id="PDSL01000048">
    <property type="protein sequence ID" value="PIE32495.1"/>
    <property type="molecule type" value="Genomic_DNA"/>
</dbReference>
<dbReference type="PANTHER" id="PTHR18964">
    <property type="entry name" value="ROK (REPRESSOR, ORF, KINASE) FAMILY"/>
    <property type="match status" value="1"/>
</dbReference>
<evidence type="ECO:0008006" key="4">
    <source>
        <dbReference type="Google" id="ProtNLM"/>
    </source>
</evidence>
<evidence type="ECO:0000313" key="2">
    <source>
        <dbReference type="EMBL" id="PIE32495.1"/>
    </source>
</evidence>
<dbReference type="PROSITE" id="PS01125">
    <property type="entry name" value="ROK"/>
    <property type="match status" value="1"/>
</dbReference>
<reference evidence="2 3" key="1">
    <citation type="submission" date="2017-10" db="EMBL/GenBank/DDBJ databases">
        <title>Novel microbial diversity and functional potential in the marine mammal oral microbiome.</title>
        <authorList>
            <person name="Dudek N.K."/>
            <person name="Sun C.L."/>
            <person name="Burstein D."/>
            <person name="Kantor R.S."/>
            <person name="Aliaga Goltsman D.S."/>
            <person name="Bik E.M."/>
            <person name="Thomas B.C."/>
            <person name="Banfield J.F."/>
            <person name="Relman D.A."/>
        </authorList>
    </citation>
    <scope>NUCLEOTIDE SEQUENCE [LARGE SCALE GENOMIC DNA]</scope>
    <source>
        <strain evidence="2">DOLJORAL78_61_10</strain>
    </source>
</reference>
<sequence length="321" mass="33229">MIVMGDSHTPTDLILAIDIGSREFLAGLITLRGRVIDWDRHEVEVDVGPQSHFAGLAAIVTNQLEHAETRHDARVVAIGVGCSGQVEGNCDAVTPIRLPAWRSFPLRSHLSDLTGIPVYGAHAATALALGEGWRGAAKGLSSFAVISVSTGIGGAFVVDGELVEGNSGHAGDVGHIIVEPGGRRCSCGARGCLASEASGLAIEQITGRPPTEPSYDIMTRTGRLVGRAAGMICSTLDLDLVVIGGGVALGFAATFFNAAQQELDRVSRVGLGTAPRVTPARLGFHGDLIGAGAVGIRGMRRDPAVVSRPRAEPESAPSPEE</sequence>
<dbReference type="Gene3D" id="3.30.420.40">
    <property type="match status" value="2"/>
</dbReference>
<evidence type="ECO:0000256" key="1">
    <source>
        <dbReference type="ARBA" id="ARBA00006479"/>
    </source>
</evidence>
<organism evidence="2 3">
    <name type="scientific">Ilumatobacter coccineus</name>
    <dbReference type="NCBI Taxonomy" id="467094"/>
    <lineage>
        <taxon>Bacteria</taxon>
        <taxon>Bacillati</taxon>
        <taxon>Actinomycetota</taxon>
        <taxon>Acidimicrobiia</taxon>
        <taxon>Acidimicrobiales</taxon>
        <taxon>Ilumatobacteraceae</taxon>
        <taxon>Ilumatobacter</taxon>
    </lineage>
</organism>
<dbReference type="InterPro" id="IPR049874">
    <property type="entry name" value="ROK_cs"/>
</dbReference>
<dbReference type="Proteomes" id="UP000230914">
    <property type="component" value="Unassembled WGS sequence"/>
</dbReference>
<proteinExistence type="inferred from homology"/>
<comment type="similarity">
    <text evidence="1">Belongs to the ROK (NagC/XylR) family.</text>
</comment>
<dbReference type="InterPro" id="IPR000600">
    <property type="entry name" value="ROK"/>
</dbReference>
<evidence type="ECO:0000313" key="3">
    <source>
        <dbReference type="Proteomes" id="UP000230914"/>
    </source>
</evidence>
<dbReference type="SUPFAM" id="SSF53067">
    <property type="entry name" value="Actin-like ATPase domain"/>
    <property type="match status" value="1"/>
</dbReference>
<dbReference type="PANTHER" id="PTHR18964:SF169">
    <property type="entry name" value="N-ACETYLMANNOSAMINE KINASE"/>
    <property type="match status" value="1"/>
</dbReference>
<accession>A0A2G6KA26</accession>
<dbReference type="InterPro" id="IPR043129">
    <property type="entry name" value="ATPase_NBD"/>
</dbReference>
<name>A0A2G6KA26_9ACTN</name>
<dbReference type="AlphaFoldDB" id="A0A2G6KA26"/>
<protein>
    <recommendedName>
        <fullName evidence="4">Sugar kinase</fullName>
    </recommendedName>
</protein>
<dbReference type="Pfam" id="PF00480">
    <property type="entry name" value="ROK"/>
    <property type="match status" value="1"/>
</dbReference>
<gene>
    <name evidence="2" type="ORF">CSA55_03310</name>
</gene>
<comment type="caution">
    <text evidence="2">The sequence shown here is derived from an EMBL/GenBank/DDBJ whole genome shotgun (WGS) entry which is preliminary data.</text>
</comment>